<dbReference type="OrthoDB" id="5946976at2759"/>
<organism evidence="1 2">
    <name type="scientific">Owenia fusiformis</name>
    <name type="common">Polychaete worm</name>
    <dbReference type="NCBI Taxonomy" id="6347"/>
    <lineage>
        <taxon>Eukaryota</taxon>
        <taxon>Metazoa</taxon>
        <taxon>Spiralia</taxon>
        <taxon>Lophotrochozoa</taxon>
        <taxon>Annelida</taxon>
        <taxon>Polychaeta</taxon>
        <taxon>Sedentaria</taxon>
        <taxon>Canalipalpata</taxon>
        <taxon>Sabellida</taxon>
        <taxon>Oweniida</taxon>
        <taxon>Oweniidae</taxon>
        <taxon>Owenia</taxon>
    </lineage>
</organism>
<comment type="caution">
    <text evidence="1">The sequence shown here is derived from an EMBL/GenBank/DDBJ whole genome shotgun (WGS) entry which is preliminary data.</text>
</comment>
<dbReference type="Pfam" id="PF00144">
    <property type="entry name" value="Beta-lactamase"/>
    <property type="match status" value="1"/>
</dbReference>
<keyword evidence="2" id="KW-1185">Reference proteome</keyword>
<evidence type="ECO:0000313" key="2">
    <source>
        <dbReference type="Proteomes" id="UP000749559"/>
    </source>
</evidence>
<dbReference type="Gene3D" id="3.40.710.10">
    <property type="entry name" value="DD-peptidase/beta-lactamase superfamily"/>
    <property type="match status" value="1"/>
</dbReference>
<dbReference type="AlphaFoldDB" id="A0A8J1XRU8"/>
<dbReference type="InterPro" id="IPR001466">
    <property type="entry name" value="Beta-lactam-related"/>
</dbReference>
<dbReference type="PANTHER" id="PTHR43319:SF3">
    <property type="entry name" value="BETA-LACTAMASE-RELATED DOMAIN-CONTAINING PROTEIN"/>
    <property type="match status" value="1"/>
</dbReference>
<sequence>MGLLFGSTVVLALAVVAILVSSWLQPKLPPVWEGDTATGWKPLTDIFRKNVENGLEKGGAFAVYYKGQQVVNLRGGYADIEAEIPWSKNTITQVMSTTKAVASITIALLVDRGLLDYDEPIAKYWKEFAQNGKEKITLRTYLSHQASLITVDQPFSLKLMTSNWQKAGRILARQKPVWEPGTKHGYHLWSIGLYLDQLVRRVDSKQRSLSQYFQEEIAQPFGIDFFIGLPLEENHRCARLYKRELSHLFTQSWESWKKLYKFLTNLGTNFARANEPFLEPAAMFSNPSLGNKPHFRSFINAAAYGFSNAASVAKLFSIVAHGLDKTTNKTFISKATVESMTKPLVGGPDAIISNNFTYATGYMVFDTPQGRSIGHPGWGGQYGLMDLDKDLAWSYTTNHISGCMIDKHYTQLQGAMYAAVDSLERT</sequence>
<name>A0A8J1XRU8_OWEFU</name>
<protein>
    <submittedName>
        <fullName evidence="1">Uncharacterized protein</fullName>
    </submittedName>
</protein>
<dbReference type="InterPro" id="IPR012338">
    <property type="entry name" value="Beta-lactam/transpept-like"/>
</dbReference>
<dbReference type="EMBL" id="CAIIXF020000001">
    <property type="protein sequence ID" value="CAH1776125.1"/>
    <property type="molecule type" value="Genomic_DNA"/>
</dbReference>
<dbReference type="InterPro" id="IPR052907">
    <property type="entry name" value="Beta-lactamase/esterase"/>
</dbReference>
<evidence type="ECO:0000313" key="1">
    <source>
        <dbReference type="EMBL" id="CAH1776125.1"/>
    </source>
</evidence>
<proteinExistence type="predicted"/>
<gene>
    <name evidence="1" type="ORF">OFUS_LOCUS3335</name>
</gene>
<reference evidence="1" key="1">
    <citation type="submission" date="2022-03" db="EMBL/GenBank/DDBJ databases">
        <authorList>
            <person name="Martin C."/>
        </authorList>
    </citation>
    <scope>NUCLEOTIDE SEQUENCE</scope>
</reference>
<dbReference type="SUPFAM" id="SSF56601">
    <property type="entry name" value="beta-lactamase/transpeptidase-like"/>
    <property type="match status" value="1"/>
</dbReference>
<dbReference type="PANTHER" id="PTHR43319">
    <property type="entry name" value="BETA-LACTAMASE-RELATED"/>
    <property type="match status" value="1"/>
</dbReference>
<dbReference type="Proteomes" id="UP000749559">
    <property type="component" value="Unassembled WGS sequence"/>
</dbReference>
<accession>A0A8J1XRU8</accession>